<dbReference type="Gene3D" id="1.25.40.90">
    <property type="match status" value="1"/>
</dbReference>
<dbReference type="EMBL" id="KN847475">
    <property type="protein sequence ID" value="KIX09821.1"/>
    <property type="molecule type" value="Genomic_DNA"/>
</dbReference>
<dbReference type="STRING" id="1442369.A0A0D2J279"/>
<evidence type="ECO:0000259" key="2">
    <source>
        <dbReference type="PROSITE" id="PS51391"/>
    </source>
</evidence>
<feature type="region of interest" description="Disordered" evidence="1">
    <location>
        <begin position="316"/>
        <end position="526"/>
    </location>
</feature>
<dbReference type="RefSeq" id="XP_013276957.1">
    <property type="nucleotide sequence ID" value="XM_013421503.1"/>
</dbReference>
<dbReference type="Pfam" id="PF04818">
    <property type="entry name" value="CID"/>
    <property type="match status" value="1"/>
</dbReference>
<dbReference type="GO" id="GO:0048471">
    <property type="term" value="C:perinuclear region of cytoplasm"/>
    <property type="evidence" value="ECO:0007669"/>
    <property type="project" value="TreeGrafter"/>
</dbReference>
<gene>
    <name evidence="3" type="ORF">Z518_00902</name>
</gene>
<accession>A0A0D2J279</accession>
<feature type="compositionally biased region" description="Basic and acidic residues" evidence="1">
    <location>
        <begin position="511"/>
        <end position="526"/>
    </location>
</feature>
<dbReference type="AlphaFoldDB" id="A0A0D2J279"/>
<dbReference type="PANTHER" id="PTHR12323">
    <property type="entry name" value="SR-RELATED CTD ASSOCIATED FACTOR 6"/>
    <property type="match status" value="1"/>
</dbReference>
<dbReference type="PROSITE" id="PS51391">
    <property type="entry name" value="CID"/>
    <property type="match status" value="1"/>
</dbReference>
<protein>
    <recommendedName>
        <fullName evidence="2">CID domain-containing protein</fullName>
    </recommendedName>
</protein>
<keyword evidence="4" id="KW-1185">Reference proteome</keyword>
<dbReference type="Proteomes" id="UP000053617">
    <property type="component" value="Unassembled WGS sequence"/>
</dbReference>
<dbReference type="GeneID" id="25288973"/>
<evidence type="ECO:0000313" key="3">
    <source>
        <dbReference type="EMBL" id="KIX09821.1"/>
    </source>
</evidence>
<feature type="compositionally biased region" description="Low complexity" evidence="1">
    <location>
        <begin position="355"/>
        <end position="387"/>
    </location>
</feature>
<feature type="domain" description="CID" evidence="2">
    <location>
        <begin position="25"/>
        <end position="180"/>
    </location>
</feature>
<name>A0A0D2J279_9EURO</name>
<evidence type="ECO:0000313" key="4">
    <source>
        <dbReference type="Proteomes" id="UP000053617"/>
    </source>
</evidence>
<reference evidence="3 4" key="1">
    <citation type="submission" date="2015-01" db="EMBL/GenBank/DDBJ databases">
        <title>The Genome Sequence of Rhinocladiella mackenzie CBS 650.93.</title>
        <authorList>
            <consortium name="The Broad Institute Genomics Platform"/>
            <person name="Cuomo C."/>
            <person name="de Hoog S."/>
            <person name="Gorbushina A."/>
            <person name="Stielow B."/>
            <person name="Teixiera M."/>
            <person name="Abouelleil A."/>
            <person name="Chapman S.B."/>
            <person name="Priest M."/>
            <person name="Young S.K."/>
            <person name="Wortman J."/>
            <person name="Nusbaum C."/>
            <person name="Birren B."/>
        </authorList>
    </citation>
    <scope>NUCLEOTIDE SEQUENCE [LARGE SCALE GENOMIC DNA]</scope>
    <source>
        <strain evidence="3 4">CBS 650.93</strain>
    </source>
</reference>
<dbReference type="HOGENOM" id="CLU_021915_1_0_1"/>
<organism evidence="3 4">
    <name type="scientific">Rhinocladiella mackenziei CBS 650.93</name>
    <dbReference type="NCBI Taxonomy" id="1442369"/>
    <lineage>
        <taxon>Eukaryota</taxon>
        <taxon>Fungi</taxon>
        <taxon>Dikarya</taxon>
        <taxon>Ascomycota</taxon>
        <taxon>Pezizomycotina</taxon>
        <taxon>Eurotiomycetes</taxon>
        <taxon>Chaetothyriomycetidae</taxon>
        <taxon>Chaetothyriales</taxon>
        <taxon>Herpotrichiellaceae</taxon>
        <taxon>Rhinocladiella</taxon>
    </lineage>
</organism>
<feature type="compositionally biased region" description="Pro residues" evidence="1">
    <location>
        <begin position="440"/>
        <end position="496"/>
    </location>
</feature>
<dbReference type="OrthoDB" id="21470at2759"/>
<dbReference type="VEuPathDB" id="FungiDB:Z518_00902"/>
<evidence type="ECO:0000256" key="1">
    <source>
        <dbReference type="SAM" id="MobiDB-lite"/>
    </source>
</evidence>
<feature type="compositionally biased region" description="Basic residues" evidence="1">
    <location>
        <begin position="329"/>
        <end position="352"/>
    </location>
</feature>
<dbReference type="InterPro" id="IPR008942">
    <property type="entry name" value="ENTH_VHS"/>
</dbReference>
<dbReference type="PANTHER" id="PTHR12323:SF0">
    <property type="entry name" value="CALCIUM HOMEOSTASIS ENDOPLASMIC RETICULUM PROTEIN"/>
    <property type="match status" value="1"/>
</dbReference>
<proteinExistence type="predicted"/>
<feature type="compositionally biased region" description="Basic and acidic residues" evidence="1">
    <location>
        <begin position="316"/>
        <end position="328"/>
    </location>
</feature>
<sequence length="526" mass="58900">MATHHISIAKAAFAASLLRPDVTKVSRDDIPQFHSALEAALERCSSDNIQTCKRWLLENVMISAARTGALGKYLTTLSKHLATQPDGTVRTSISRRRLHILYLLNDLLHHAKCHNSDVDLQNNSTQSLRPFLVDLFQLTASEAKLRVSRRLDQLVKIWEEEKYFDRDDLARILDSLHGITPKTELSVQGPSKSENNLNELPYVIPATHGDPTLPFYDLPAGNLMHHIVPNSSQPMRPDEIRALQFSAGPADESLVNALKDFLKDVERIENAIPQPEEEEPPVEIDEMGQTSCHDEAGDLVGDTYYGWSRSFCEKMKKRERDDKHDSARRTRSRSSSRSRSRSHARVHHKRRRQSESSSASSRSSRSYSRSASRSRYGRISSRWGASRSRSRSPSRTRSYTLEKSLPRSGLPPRISPPKHFVNTPPGPPPPPLLSTSIGLPFPPSPFDPGRIPVPPPCPPNWTGPWPPPPPPPPQGYQNLPIPPAPPNLPPPPPPGSWPFQPNEQFGGRNDPPGRRQGDPDVRVKRN</sequence>
<dbReference type="InterPro" id="IPR006569">
    <property type="entry name" value="CID_dom"/>
</dbReference>
<dbReference type="GO" id="GO:0006874">
    <property type="term" value="P:intracellular calcium ion homeostasis"/>
    <property type="evidence" value="ECO:0007669"/>
    <property type="project" value="TreeGrafter"/>
</dbReference>